<sequence length="60" mass="6768">MVNFMFGAFLSCKFSVNAQRASHGLCSCWVLIKVGLYFNFGKLGKISPTLSWQMANYLIQ</sequence>
<evidence type="ECO:0000313" key="1">
    <source>
        <dbReference type="EMBL" id="MBX21999.1"/>
    </source>
</evidence>
<name>A0A2P2LVJ2_RHIMU</name>
<reference evidence="1" key="1">
    <citation type="submission" date="2018-02" db="EMBL/GenBank/DDBJ databases">
        <title>Rhizophora mucronata_Transcriptome.</title>
        <authorList>
            <person name="Meera S.P."/>
            <person name="Sreeshan A."/>
            <person name="Augustine A."/>
        </authorList>
    </citation>
    <scope>NUCLEOTIDE SEQUENCE</scope>
    <source>
        <tissue evidence="1">Leaf</tissue>
    </source>
</reference>
<dbReference type="AlphaFoldDB" id="A0A2P2LVJ2"/>
<dbReference type="EMBL" id="GGEC01041515">
    <property type="protein sequence ID" value="MBX21999.1"/>
    <property type="molecule type" value="Transcribed_RNA"/>
</dbReference>
<organism evidence="1">
    <name type="scientific">Rhizophora mucronata</name>
    <name type="common">Asiatic mangrove</name>
    <dbReference type="NCBI Taxonomy" id="61149"/>
    <lineage>
        <taxon>Eukaryota</taxon>
        <taxon>Viridiplantae</taxon>
        <taxon>Streptophyta</taxon>
        <taxon>Embryophyta</taxon>
        <taxon>Tracheophyta</taxon>
        <taxon>Spermatophyta</taxon>
        <taxon>Magnoliopsida</taxon>
        <taxon>eudicotyledons</taxon>
        <taxon>Gunneridae</taxon>
        <taxon>Pentapetalae</taxon>
        <taxon>rosids</taxon>
        <taxon>fabids</taxon>
        <taxon>Malpighiales</taxon>
        <taxon>Rhizophoraceae</taxon>
        <taxon>Rhizophora</taxon>
    </lineage>
</organism>
<protein>
    <submittedName>
        <fullName evidence="1">Uncharacterized protein</fullName>
    </submittedName>
</protein>
<proteinExistence type="predicted"/>
<accession>A0A2P2LVJ2</accession>